<dbReference type="PROSITE" id="PS50800">
    <property type="entry name" value="SAP"/>
    <property type="match status" value="1"/>
</dbReference>
<keyword evidence="3" id="KW-1185">Reference proteome</keyword>
<dbReference type="OrthoDB" id="1375221at2"/>
<evidence type="ECO:0000313" key="2">
    <source>
        <dbReference type="EMBL" id="KAB8139075.1"/>
    </source>
</evidence>
<dbReference type="AlphaFoldDB" id="A0A7C8L0S0"/>
<dbReference type="InterPro" id="IPR003034">
    <property type="entry name" value="SAP_dom"/>
</dbReference>
<dbReference type="Pfam" id="PF02037">
    <property type="entry name" value="SAP"/>
    <property type="match status" value="1"/>
</dbReference>
<organism evidence="2 3">
    <name type="scientific">Gracilibacillus oryzae</name>
    <dbReference type="NCBI Taxonomy" id="1672701"/>
    <lineage>
        <taxon>Bacteria</taxon>
        <taxon>Bacillati</taxon>
        <taxon>Bacillota</taxon>
        <taxon>Bacilli</taxon>
        <taxon>Bacillales</taxon>
        <taxon>Bacillaceae</taxon>
        <taxon>Gracilibacillus</taxon>
    </lineage>
</organism>
<dbReference type="InterPro" id="IPR036361">
    <property type="entry name" value="SAP_dom_sf"/>
</dbReference>
<protein>
    <submittedName>
        <fullName evidence="2">SAP domain-containing protein</fullName>
    </submittedName>
</protein>
<dbReference type="Proteomes" id="UP000480246">
    <property type="component" value="Unassembled WGS sequence"/>
</dbReference>
<accession>A0A7C8L0S0</accession>
<proteinExistence type="predicted"/>
<evidence type="ECO:0000259" key="1">
    <source>
        <dbReference type="PROSITE" id="PS50800"/>
    </source>
</evidence>
<dbReference type="RefSeq" id="WP_153400980.1">
    <property type="nucleotide sequence ID" value="NZ_ML762424.1"/>
</dbReference>
<name>A0A7C8L0S0_9BACI</name>
<evidence type="ECO:0000313" key="3">
    <source>
        <dbReference type="Proteomes" id="UP000480246"/>
    </source>
</evidence>
<dbReference type="SMART" id="SM00513">
    <property type="entry name" value="SAP"/>
    <property type="match status" value="1"/>
</dbReference>
<dbReference type="Gene3D" id="1.10.720.30">
    <property type="entry name" value="SAP domain"/>
    <property type="match status" value="1"/>
</dbReference>
<dbReference type="EMBL" id="WEID01000006">
    <property type="protein sequence ID" value="KAB8139075.1"/>
    <property type="molecule type" value="Genomic_DNA"/>
</dbReference>
<dbReference type="SUPFAM" id="SSF68906">
    <property type="entry name" value="SAP domain"/>
    <property type="match status" value="1"/>
</dbReference>
<comment type="caution">
    <text evidence="2">The sequence shown here is derived from an EMBL/GenBank/DDBJ whole genome shotgun (WGS) entry which is preliminary data.</text>
</comment>
<reference evidence="2 3" key="1">
    <citation type="submission" date="2019-10" db="EMBL/GenBank/DDBJ databases">
        <title>Gracilibacillus sp. nov. isolated from rice seeds.</title>
        <authorList>
            <person name="He S."/>
        </authorList>
    </citation>
    <scope>NUCLEOTIDE SEQUENCE [LARGE SCALE GENOMIC DNA]</scope>
    <source>
        <strain evidence="2 3">TD8</strain>
    </source>
</reference>
<gene>
    <name evidence="2" type="ORF">F9U64_01370</name>
</gene>
<feature type="domain" description="SAP" evidence="1">
    <location>
        <begin position="119"/>
        <end position="153"/>
    </location>
</feature>
<sequence length="382" mass="44545">MKFLDLFFKRKVSNNQKSIQTNNTFHPEKLTNNDNIKSDANLEMNNAREEMDTNPIYLEKLDNGLLPGEIILLNWIDGATANISFPKYFSYQYGINPDKSKLRLLEQNLIKESTPFETLPSIKVTELKDILKSKDLKVSGRKDDLIKRIEENFNINELEPLIKDFFYKCTEQGNRIIEQYNFIINAHKRGKGAYNVANSIGFISQLKEGEIPTNSQISWKLNNDSYEKNRREKNFGLMRNDILSIAEQLRDDENYHQSITNYIRVFINDLSGLGNQEYLEPPSSLFLAPGIVNPIIDMLKEVDDNIEELFEYAWEITKEELPFHYFNEKVCYQLLLDAINADNVMDIEDKVQDKAEKVIEKYDKSTFENKFKGVKYPITLDL</sequence>